<gene>
    <name evidence="1" type="ORF">AFUS01_LOCUS30219</name>
</gene>
<dbReference type="EMBL" id="CAJVCH010460098">
    <property type="protein sequence ID" value="CAG7819789.1"/>
    <property type="molecule type" value="Genomic_DNA"/>
</dbReference>
<keyword evidence="2" id="KW-1185">Reference proteome</keyword>
<dbReference type="Proteomes" id="UP000708208">
    <property type="component" value="Unassembled WGS sequence"/>
</dbReference>
<feature type="non-terminal residue" evidence="1">
    <location>
        <position position="1"/>
    </location>
</feature>
<proteinExistence type="predicted"/>
<name>A0A8J2KVA7_9HEXA</name>
<sequence>GQGFSFTWDSLGSAVPGLPTAANYIDQESGHILWTRINNRERLTLSLNTDPSQLLDIEANADIRDCSLVNHCQCSYVALYELRSDGYLREVSVVCGRTSQVKLQNLFPNILAFVYLNSSDSVSAKDYAEIKWNASKLDCTSTTMSSSPTTRSTTDLPVKIYTRTPYSGFSIDLVSYGMEIYYDGLTIYSWNASGIVTTKRIEQTDYNSTISVNQPYGAIAFTSDYMGPSRGFQVTITGTGDLQGKHHSRGLWLNQTEGSLSYPGDVGVFNYEPNERVTVVIQPPSVKTRTVVSIDEADIKKYDTLTLYQLNPYHWSGTANLVARINGSDPGNVNVSSIGSDSNFPRLLLFHSNDNSEVGKGFFISWKPVLKNEGDQTETTPGHRKSH</sequence>
<accession>A0A8J2KVA7</accession>
<reference evidence="1" key="1">
    <citation type="submission" date="2021-06" db="EMBL/GenBank/DDBJ databases">
        <authorList>
            <person name="Hodson N. C."/>
            <person name="Mongue J. A."/>
            <person name="Jaron S. K."/>
        </authorList>
    </citation>
    <scope>NUCLEOTIDE SEQUENCE</scope>
</reference>
<protein>
    <submittedName>
        <fullName evidence="1">Uncharacterized protein</fullName>
    </submittedName>
</protein>
<evidence type="ECO:0000313" key="2">
    <source>
        <dbReference type="Proteomes" id="UP000708208"/>
    </source>
</evidence>
<comment type="caution">
    <text evidence="1">The sequence shown here is derived from an EMBL/GenBank/DDBJ whole genome shotgun (WGS) entry which is preliminary data.</text>
</comment>
<dbReference type="AlphaFoldDB" id="A0A8J2KVA7"/>
<evidence type="ECO:0000313" key="1">
    <source>
        <dbReference type="EMBL" id="CAG7819789.1"/>
    </source>
</evidence>
<organism evidence="1 2">
    <name type="scientific">Allacma fusca</name>
    <dbReference type="NCBI Taxonomy" id="39272"/>
    <lineage>
        <taxon>Eukaryota</taxon>
        <taxon>Metazoa</taxon>
        <taxon>Ecdysozoa</taxon>
        <taxon>Arthropoda</taxon>
        <taxon>Hexapoda</taxon>
        <taxon>Collembola</taxon>
        <taxon>Symphypleona</taxon>
        <taxon>Sminthuridae</taxon>
        <taxon>Allacma</taxon>
    </lineage>
</organism>